<dbReference type="STRING" id="84521.SAMN04487994_100811"/>
<dbReference type="Pfam" id="PF01381">
    <property type="entry name" value="HTH_3"/>
    <property type="match status" value="1"/>
</dbReference>
<dbReference type="AlphaFoldDB" id="A0A2N6SM93"/>
<proteinExistence type="predicted"/>
<dbReference type="InterPro" id="IPR001387">
    <property type="entry name" value="Cro/C1-type_HTH"/>
</dbReference>
<evidence type="ECO:0000259" key="2">
    <source>
        <dbReference type="PROSITE" id="PS50943"/>
    </source>
</evidence>
<reference evidence="3 4" key="1">
    <citation type="submission" date="2017-09" db="EMBL/GenBank/DDBJ databases">
        <title>Bacterial strain isolated from the female urinary microbiota.</title>
        <authorList>
            <person name="Thomas-White K."/>
            <person name="Kumar N."/>
            <person name="Forster S."/>
            <person name="Putonti C."/>
            <person name="Lawley T."/>
            <person name="Wolfe A.J."/>
        </authorList>
    </citation>
    <scope>NUCLEOTIDE SEQUENCE [LARGE SCALE GENOMIC DNA]</scope>
    <source>
        <strain evidence="3 4">UMB0852</strain>
    </source>
</reference>
<dbReference type="OrthoDB" id="9805856at2"/>
<gene>
    <name evidence="3" type="ORF">CJ205_05500</name>
</gene>
<dbReference type="SMART" id="SM00530">
    <property type="entry name" value="HTH_XRE"/>
    <property type="match status" value="1"/>
</dbReference>
<keyword evidence="1" id="KW-0238">DNA-binding</keyword>
<dbReference type="GO" id="GO:0003677">
    <property type="term" value="F:DNA binding"/>
    <property type="evidence" value="ECO:0007669"/>
    <property type="project" value="UniProtKB-KW"/>
</dbReference>
<sequence>MRLQRLRALRQEHSLKQVDVAEILKCRQPTYSDYERGKLSLSPEGLAILAKYYDVSVDYILDLTDVKNPYPPSRHLLNH</sequence>
<dbReference type="CDD" id="cd00093">
    <property type="entry name" value="HTH_XRE"/>
    <property type="match status" value="1"/>
</dbReference>
<dbReference type="RefSeq" id="WP_102227452.1">
    <property type="nucleotide sequence ID" value="NZ_PNFY01000005.1"/>
</dbReference>
<feature type="domain" description="HTH cro/C1-type" evidence="2">
    <location>
        <begin position="6"/>
        <end position="60"/>
    </location>
</feature>
<dbReference type="InterPro" id="IPR010982">
    <property type="entry name" value="Lambda_DNA-bd_dom_sf"/>
</dbReference>
<organism evidence="3 4">
    <name type="scientific">Dolosicoccus paucivorans</name>
    <dbReference type="NCBI Taxonomy" id="84521"/>
    <lineage>
        <taxon>Bacteria</taxon>
        <taxon>Bacillati</taxon>
        <taxon>Bacillota</taxon>
        <taxon>Bacilli</taxon>
        <taxon>Lactobacillales</taxon>
        <taxon>Aerococcaceae</taxon>
        <taxon>Dolosicoccus</taxon>
    </lineage>
</organism>
<dbReference type="Gene3D" id="1.10.260.40">
    <property type="entry name" value="lambda repressor-like DNA-binding domains"/>
    <property type="match status" value="1"/>
</dbReference>
<keyword evidence="4" id="KW-1185">Reference proteome</keyword>
<dbReference type="EMBL" id="PNHE01000021">
    <property type="protein sequence ID" value="PMC58191.1"/>
    <property type="molecule type" value="Genomic_DNA"/>
</dbReference>
<protein>
    <submittedName>
        <fullName evidence="3">Transcriptional regulator</fullName>
    </submittedName>
</protein>
<dbReference type="Proteomes" id="UP000235682">
    <property type="component" value="Unassembled WGS sequence"/>
</dbReference>
<accession>A0A2N6SM93</accession>
<name>A0A2N6SM93_9LACT</name>
<comment type="caution">
    <text evidence="3">The sequence shown here is derived from an EMBL/GenBank/DDBJ whole genome shotgun (WGS) entry which is preliminary data.</text>
</comment>
<dbReference type="PANTHER" id="PTHR46558:SF11">
    <property type="entry name" value="HTH-TYPE TRANSCRIPTIONAL REGULATOR XRE"/>
    <property type="match status" value="1"/>
</dbReference>
<dbReference type="PANTHER" id="PTHR46558">
    <property type="entry name" value="TRACRIPTIONAL REGULATORY PROTEIN-RELATED-RELATED"/>
    <property type="match status" value="1"/>
</dbReference>
<dbReference type="PROSITE" id="PS50943">
    <property type="entry name" value="HTH_CROC1"/>
    <property type="match status" value="1"/>
</dbReference>
<evidence type="ECO:0000256" key="1">
    <source>
        <dbReference type="ARBA" id="ARBA00023125"/>
    </source>
</evidence>
<evidence type="ECO:0000313" key="4">
    <source>
        <dbReference type="Proteomes" id="UP000235682"/>
    </source>
</evidence>
<evidence type="ECO:0000313" key="3">
    <source>
        <dbReference type="EMBL" id="PMC58191.1"/>
    </source>
</evidence>
<dbReference type="SUPFAM" id="SSF47413">
    <property type="entry name" value="lambda repressor-like DNA-binding domains"/>
    <property type="match status" value="1"/>
</dbReference>